<evidence type="ECO:0000313" key="1">
    <source>
        <dbReference type="EMBL" id="KAK3061593.1"/>
    </source>
</evidence>
<dbReference type="EMBL" id="JAWDJW010007741">
    <property type="protein sequence ID" value="KAK3061593.1"/>
    <property type="molecule type" value="Genomic_DNA"/>
</dbReference>
<name>A0ACC3D4A9_9PEZI</name>
<accession>A0ACC3D4A9</accession>
<protein>
    <submittedName>
        <fullName evidence="1">Uncharacterized protein</fullName>
    </submittedName>
</protein>
<reference evidence="1" key="1">
    <citation type="submission" date="2024-09" db="EMBL/GenBank/DDBJ databases">
        <title>Black Yeasts Isolated from many extreme environments.</title>
        <authorList>
            <person name="Coleine C."/>
            <person name="Stajich J.E."/>
            <person name="Selbmann L."/>
        </authorList>
    </citation>
    <scope>NUCLEOTIDE SEQUENCE</scope>
    <source>
        <strain evidence="1">CCFEE 5737</strain>
    </source>
</reference>
<comment type="caution">
    <text evidence="1">The sequence shown here is derived from an EMBL/GenBank/DDBJ whole genome shotgun (WGS) entry which is preliminary data.</text>
</comment>
<dbReference type="Proteomes" id="UP001186974">
    <property type="component" value="Unassembled WGS sequence"/>
</dbReference>
<organism evidence="1 2">
    <name type="scientific">Coniosporium uncinatum</name>
    <dbReference type="NCBI Taxonomy" id="93489"/>
    <lineage>
        <taxon>Eukaryota</taxon>
        <taxon>Fungi</taxon>
        <taxon>Dikarya</taxon>
        <taxon>Ascomycota</taxon>
        <taxon>Pezizomycotina</taxon>
        <taxon>Dothideomycetes</taxon>
        <taxon>Dothideomycetes incertae sedis</taxon>
        <taxon>Coniosporium</taxon>
    </lineage>
</organism>
<keyword evidence="2" id="KW-1185">Reference proteome</keyword>
<gene>
    <name evidence="1" type="ORF">LTS18_005856</name>
</gene>
<sequence length="396" mass="42890">MLLSHFAAFCALIASISAHSWLEQMQVVVDGLYVGAKGYSRAYYPRTLPGPDGQTIQNPSPDSHMSYQLPQNSAGRSRIAASDNLCGFGQNTPGNQSQGYPQLMAKPGAYVAAKYLENGHVSLPENQAGKPGSGGLVYIYVTSQPKENEKLADVLKWNTDGTGGDKRGKLISQQNFDDGRCYQINSSPISQQRVAANTNHTEEQWCESNFQIPEDAEVGKDLTMYWVWDWATKPNVDPGLPNGKDEYYTTCSDIKVVNDMVKANSIEENALLPQDPQTEAVADYKERAANLTNTVAPRHGDSASSSAPVDLPASSTPTPAQFAPVPASSSMTSAVTSSAVTSSAKAIATDAPQTLVTMTATATQMVTQLETVTQTQWVDATKVPFHRHPRRFPHHH</sequence>
<evidence type="ECO:0000313" key="2">
    <source>
        <dbReference type="Proteomes" id="UP001186974"/>
    </source>
</evidence>
<proteinExistence type="predicted"/>